<keyword evidence="12" id="KW-0472">Membrane</keyword>
<keyword evidence="7" id="KW-0812">Transmembrane</keyword>
<dbReference type="AlphaFoldDB" id="A0A1S8BGK1"/>
<protein>
    <recommendedName>
        <fullName evidence="4">NADH dehydrogenase [ubiquinone] 1 alpha subcomplex subunit 1</fullName>
    </recommendedName>
</protein>
<sequence>MPVPFEALLPYGIILAFFGASGAGMAKLKALQNGGNRTRHSIDAWDRVMMERDRRLTGYLRGQTDKPEAPDGFELNNPWKVGKTVMECSQQMLTPDVAREAYFVNSMPMRITFDKPVQFYTIECSWWLHVLSTGHLQVQWMHASFDFGHQTFDRRAFRSAQIDTENPVQCCNTILLVPESLLRLRFTVDP</sequence>
<dbReference type="EMBL" id="MSZU01000080">
    <property type="protein sequence ID" value="OMP86423.1"/>
    <property type="molecule type" value="Genomic_DNA"/>
</dbReference>
<dbReference type="PANTHER" id="PTHR17098">
    <property type="entry name" value="NADH-UBIQUINONE OXIDOREDUCTASE MWFE SUBUNIT"/>
    <property type="match status" value="1"/>
</dbReference>
<dbReference type="OrthoDB" id="1920692at2759"/>
<comment type="caution">
    <text evidence="13">The sequence shown here is derived from an EMBL/GenBank/DDBJ whole genome shotgun (WGS) entry which is preliminary data.</text>
</comment>
<keyword evidence="10" id="KW-1133">Transmembrane helix</keyword>
<evidence type="ECO:0000256" key="1">
    <source>
        <dbReference type="ARBA" id="ARBA00003195"/>
    </source>
</evidence>
<dbReference type="PANTHER" id="PTHR17098:SF2">
    <property type="entry name" value="NADH DEHYDROGENASE [UBIQUINONE] 1 ALPHA SUBCOMPLEX SUBUNIT 1"/>
    <property type="match status" value="1"/>
</dbReference>
<gene>
    <name evidence="13" type="ORF">BK809_0003593</name>
</gene>
<keyword evidence="6" id="KW-0679">Respiratory chain</keyword>
<evidence type="ECO:0000256" key="3">
    <source>
        <dbReference type="ARBA" id="ARBA00009960"/>
    </source>
</evidence>
<evidence type="ECO:0000256" key="9">
    <source>
        <dbReference type="ARBA" id="ARBA00022982"/>
    </source>
</evidence>
<evidence type="ECO:0000256" key="12">
    <source>
        <dbReference type="ARBA" id="ARBA00023136"/>
    </source>
</evidence>
<evidence type="ECO:0000256" key="6">
    <source>
        <dbReference type="ARBA" id="ARBA00022660"/>
    </source>
</evidence>
<comment type="function">
    <text evidence="1">Accessory subunit of the mitochondrial membrane respiratory chain NADH dehydrogenase (Complex I), that is believed not to be involved in catalysis. Complex I functions in the transfer of electrons from NADH to the respiratory chain. The immediate electron acceptor for the enzyme is believed to be ubiquinone.</text>
</comment>
<dbReference type="STRING" id="420778.A0A1S8BGK1"/>
<dbReference type="InterPro" id="IPR017384">
    <property type="entry name" value="NADH_Ub_cplx-1_asu_su-1"/>
</dbReference>
<evidence type="ECO:0000256" key="11">
    <source>
        <dbReference type="ARBA" id="ARBA00023128"/>
    </source>
</evidence>
<evidence type="ECO:0000313" key="14">
    <source>
        <dbReference type="Proteomes" id="UP000190776"/>
    </source>
</evidence>
<keyword evidence="5" id="KW-0813">Transport</keyword>
<evidence type="ECO:0000256" key="10">
    <source>
        <dbReference type="ARBA" id="ARBA00022989"/>
    </source>
</evidence>
<evidence type="ECO:0000313" key="13">
    <source>
        <dbReference type="EMBL" id="OMP86423.1"/>
    </source>
</evidence>
<evidence type="ECO:0000256" key="8">
    <source>
        <dbReference type="ARBA" id="ARBA00022792"/>
    </source>
</evidence>
<organism evidence="13 14">
    <name type="scientific">Diplodia seriata</name>
    <dbReference type="NCBI Taxonomy" id="420778"/>
    <lineage>
        <taxon>Eukaryota</taxon>
        <taxon>Fungi</taxon>
        <taxon>Dikarya</taxon>
        <taxon>Ascomycota</taxon>
        <taxon>Pezizomycotina</taxon>
        <taxon>Dothideomycetes</taxon>
        <taxon>Dothideomycetes incertae sedis</taxon>
        <taxon>Botryosphaeriales</taxon>
        <taxon>Botryosphaeriaceae</taxon>
        <taxon>Diplodia</taxon>
    </lineage>
</organism>
<keyword evidence="8" id="KW-0999">Mitochondrion inner membrane</keyword>
<evidence type="ECO:0000256" key="4">
    <source>
        <dbReference type="ARBA" id="ARBA00016392"/>
    </source>
</evidence>
<keyword evidence="9" id="KW-0249">Electron transport</keyword>
<evidence type="ECO:0000256" key="5">
    <source>
        <dbReference type="ARBA" id="ARBA00022448"/>
    </source>
</evidence>
<comment type="subcellular location">
    <subcellularLocation>
        <location evidence="2">Mitochondrion inner membrane</location>
        <topology evidence="2">Single-pass membrane protein</topology>
        <orientation evidence="2">Matrix side</orientation>
    </subcellularLocation>
</comment>
<proteinExistence type="inferred from homology"/>
<dbReference type="GO" id="GO:0005743">
    <property type="term" value="C:mitochondrial inner membrane"/>
    <property type="evidence" value="ECO:0007669"/>
    <property type="project" value="UniProtKB-SubCell"/>
</dbReference>
<name>A0A1S8BGK1_9PEZI</name>
<evidence type="ECO:0000256" key="7">
    <source>
        <dbReference type="ARBA" id="ARBA00022692"/>
    </source>
</evidence>
<evidence type="ECO:0000256" key="2">
    <source>
        <dbReference type="ARBA" id="ARBA00004298"/>
    </source>
</evidence>
<comment type="similarity">
    <text evidence="3">Belongs to the complex I NDUFA1 subunit family.</text>
</comment>
<keyword evidence="11" id="KW-0496">Mitochondrion</keyword>
<dbReference type="Pfam" id="PF15879">
    <property type="entry name" value="MWFE"/>
    <property type="match status" value="1"/>
</dbReference>
<accession>A0A1S8BGK1</accession>
<dbReference type="Proteomes" id="UP000190776">
    <property type="component" value="Unassembled WGS sequence"/>
</dbReference>
<reference evidence="13 14" key="1">
    <citation type="submission" date="2017-01" db="EMBL/GenBank/DDBJ databases">
        <title>Draft genome sequence of Diplodia seriata F98.1, a fungal species involved in grapevine trunk diseases.</title>
        <authorList>
            <person name="Robert-Siegwald G."/>
            <person name="Vallet J."/>
            <person name="Abou-Mansour E."/>
            <person name="Xu J."/>
            <person name="Rey P."/>
            <person name="Bertsch C."/>
            <person name="Rego C."/>
            <person name="Larignon P."/>
            <person name="Fontaine F."/>
            <person name="Lebrun M.-H."/>
        </authorList>
    </citation>
    <scope>NUCLEOTIDE SEQUENCE [LARGE SCALE GENOMIC DNA]</scope>
    <source>
        <strain evidence="13 14">F98.1</strain>
    </source>
</reference>